<comment type="function">
    <text evidence="9">CRISPR (clustered regularly interspaced short palindromic repeat), is an adaptive immune system that provides protection against mobile genetic elements (viruses, transposable elements and conjugative plasmids). CRISPR clusters contain sequences complementary to antecedent mobile elements and target invading nucleic acids. CRISPR clusters are transcribed and processed into CRISPR RNA (crRNA). Functions as a ssRNA-specific endoribonuclease. Involved in the integration of spacer DNA into the CRISPR cassette.</text>
</comment>
<dbReference type="CDD" id="cd09725">
    <property type="entry name" value="Cas2_I_II_III"/>
    <property type="match status" value="1"/>
</dbReference>
<dbReference type="NCBIfam" id="TIGR01573">
    <property type="entry name" value="cas2"/>
    <property type="match status" value="1"/>
</dbReference>
<evidence type="ECO:0000313" key="11">
    <source>
        <dbReference type="EMBL" id="SHF25601.1"/>
    </source>
</evidence>
<dbReference type="PANTHER" id="PTHR34405:SF3">
    <property type="entry name" value="CRISPR-ASSOCIATED ENDORIBONUCLEASE CAS2 3"/>
    <property type="match status" value="1"/>
</dbReference>
<dbReference type="PANTHER" id="PTHR34405">
    <property type="entry name" value="CRISPR-ASSOCIATED ENDORIBONUCLEASE CAS2"/>
    <property type="match status" value="1"/>
</dbReference>
<proteinExistence type="inferred from homology"/>
<feature type="binding site" evidence="9">
    <location>
        <position position="8"/>
    </location>
    <ligand>
        <name>Mg(2+)</name>
        <dbReference type="ChEBI" id="CHEBI:18420"/>
        <note>catalytic</note>
    </ligand>
</feature>
<dbReference type="EC" id="3.1.-.-" evidence="9"/>
<comment type="similarity">
    <text evidence="2 9 10">Belongs to the CRISPR-associated endoribonuclease Cas2 protein family.</text>
</comment>
<dbReference type="STRING" id="1122195.SAMN02745164_02105"/>
<dbReference type="HAMAP" id="MF_01471">
    <property type="entry name" value="Cas2"/>
    <property type="match status" value="1"/>
</dbReference>
<name>A0A1M5A5P1_MARH1</name>
<evidence type="ECO:0000256" key="5">
    <source>
        <dbReference type="ARBA" id="ARBA00022759"/>
    </source>
</evidence>
<reference evidence="11" key="1">
    <citation type="submission" date="2016-11" db="EMBL/GenBank/DDBJ databases">
        <authorList>
            <person name="Varghese N."/>
            <person name="Submissions S."/>
        </authorList>
    </citation>
    <scope>NUCLEOTIDE SEQUENCE [LARGE SCALE GENOMIC DNA]</scope>
    <source>
        <strain evidence="11">DSM 16785</strain>
    </source>
</reference>
<sequence length="92" mass="11050">MFYVVSYDITNDKRRRKVVKYLESYGIRVQYSVFETELNQDQLKSLIKGLKKQINKNEDTIRIYPISKESRKYIVTIGIDKGKFYDKDFLII</sequence>
<dbReference type="RefSeq" id="WP_072865987.1">
    <property type="nucleotide sequence ID" value="NZ_FQUI01000053.1"/>
</dbReference>
<comment type="cofactor">
    <cofactor evidence="1 9">
        <name>Mg(2+)</name>
        <dbReference type="ChEBI" id="CHEBI:18420"/>
    </cofactor>
</comment>
<evidence type="ECO:0000256" key="8">
    <source>
        <dbReference type="ARBA" id="ARBA00023118"/>
    </source>
</evidence>
<evidence type="ECO:0000256" key="4">
    <source>
        <dbReference type="ARBA" id="ARBA00022723"/>
    </source>
</evidence>
<keyword evidence="4 9" id="KW-0479">Metal-binding</keyword>
<evidence type="ECO:0000256" key="7">
    <source>
        <dbReference type="ARBA" id="ARBA00022842"/>
    </source>
</evidence>
<dbReference type="GO" id="GO:0051607">
    <property type="term" value="P:defense response to virus"/>
    <property type="evidence" value="ECO:0007669"/>
    <property type="project" value="UniProtKB-UniRule"/>
</dbReference>
<dbReference type="GO" id="GO:0046872">
    <property type="term" value="F:metal ion binding"/>
    <property type="evidence" value="ECO:0007669"/>
    <property type="project" value="UniProtKB-UniRule"/>
</dbReference>
<keyword evidence="3 9" id="KW-0540">Nuclease</keyword>
<dbReference type="SUPFAM" id="SSF143430">
    <property type="entry name" value="TTP0101/SSO1404-like"/>
    <property type="match status" value="1"/>
</dbReference>
<comment type="subunit">
    <text evidence="9">Homodimer, forms a heterotetramer with a Cas1 homodimer.</text>
</comment>
<keyword evidence="6 9" id="KW-0378">Hydrolase</keyword>
<keyword evidence="8 9" id="KW-0051">Antiviral defense</keyword>
<evidence type="ECO:0000256" key="10">
    <source>
        <dbReference type="PIRNR" id="PIRNR032582"/>
    </source>
</evidence>
<evidence type="ECO:0000313" key="12">
    <source>
        <dbReference type="Proteomes" id="UP000184334"/>
    </source>
</evidence>
<accession>A0A1M5A5P1</accession>
<evidence type="ECO:0000256" key="6">
    <source>
        <dbReference type="ARBA" id="ARBA00022801"/>
    </source>
</evidence>
<dbReference type="EMBL" id="FQUI01000053">
    <property type="protein sequence ID" value="SHF25601.1"/>
    <property type="molecule type" value="Genomic_DNA"/>
</dbReference>
<keyword evidence="12" id="KW-1185">Reference proteome</keyword>
<dbReference type="Proteomes" id="UP000184334">
    <property type="component" value="Unassembled WGS sequence"/>
</dbReference>
<evidence type="ECO:0000256" key="2">
    <source>
        <dbReference type="ARBA" id="ARBA00009959"/>
    </source>
</evidence>
<evidence type="ECO:0000256" key="9">
    <source>
        <dbReference type="HAMAP-Rule" id="MF_01471"/>
    </source>
</evidence>
<organism evidence="11 12">
    <name type="scientific">Marinitoga hydrogenitolerans (strain DSM 16785 / JCM 12826 / AT1271)</name>
    <dbReference type="NCBI Taxonomy" id="1122195"/>
    <lineage>
        <taxon>Bacteria</taxon>
        <taxon>Thermotogati</taxon>
        <taxon>Thermotogota</taxon>
        <taxon>Thermotogae</taxon>
        <taxon>Petrotogales</taxon>
        <taxon>Petrotogaceae</taxon>
        <taxon>Marinitoga</taxon>
    </lineage>
</organism>
<keyword evidence="5 9" id="KW-0255">Endonuclease</keyword>
<dbReference type="GO" id="GO:0016787">
    <property type="term" value="F:hydrolase activity"/>
    <property type="evidence" value="ECO:0007669"/>
    <property type="project" value="UniProtKB-KW"/>
</dbReference>
<dbReference type="PIRSF" id="PIRSF032582">
    <property type="entry name" value="Cas2"/>
    <property type="match status" value="1"/>
</dbReference>
<dbReference type="GO" id="GO:0004521">
    <property type="term" value="F:RNA endonuclease activity"/>
    <property type="evidence" value="ECO:0007669"/>
    <property type="project" value="UniProtKB-UniRule"/>
</dbReference>
<gene>
    <name evidence="9" type="primary">cas2</name>
    <name evidence="11" type="ORF">SAMN02745164_02105</name>
</gene>
<keyword evidence="7 9" id="KW-0460">Magnesium</keyword>
<dbReference type="Pfam" id="PF09827">
    <property type="entry name" value="CRISPR_Cas2"/>
    <property type="match status" value="1"/>
</dbReference>
<evidence type="ECO:0000256" key="3">
    <source>
        <dbReference type="ARBA" id="ARBA00022722"/>
    </source>
</evidence>
<evidence type="ECO:0000256" key="1">
    <source>
        <dbReference type="ARBA" id="ARBA00001946"/>
    </source>
</evidence>
<dbReference type="AlphaFoldDB" id="A0A1M5A5P1"/>
<comment type="caution">
    <text evidence="11">The sequence shown here is derived from an EMBL/GenBank/DDBJ whole genome shotgun (WGS) entry which is preliminary data.</text>
</comment>
<dbReference type="GO" id="GO:0043571">
    <property type="term" value="P:maintenance of CRISPR repeat elements"/>
    <property type="evidence" value="ECO:0007669"/>
    <property type="project" value="UniProtKB-UniRule"/>
</dbReference>
<protein>
    <recommendedName>
        <fullName evidence="9">CRISPR-associated endoribonuclease Cas2</fullName>
        <ecNumber evidence="9">3.1.-.-</ecNumber>
    </recommendedName>
</protein>
<dbReference type="Gene3D" id="3.30.70.240">
    <property type="match status" value="1"/>
</dbReference>
<dbReference type="InterPro" id="IPR021127">
    <property type="entry name" value="CRISPR_associated_Cas2"/>
</dbReference>
<dbReference type="InterPro" id="IPR019199">
    <property type="entry name" value="Virulence_VapD/CRISPR_Cas2"/>
</dbReference>